<gene>
    <name evidence="2" type="primary">LOC114914365</name>
</gene>
<dbReference type="RefSeq" id="XP_029121414.1">
    <property type="nucleotide sequence ID" value="XM_029265581.1"/>
</dbReference>
<organism evidence="1 2">
    <name type="scientific">Elaeis guineensis var. tenera</name>
    <name type="common">Oil palm</name>
    <dbReference type="NCBI Taxonomy" id="51953"/>
    <lineage>
        <taxon>Eukaryota</taxon>
        <taxon>Viridiplantae</taxon>
        <taxon>Streptophyta</taxon>
        <taxon>Embryophyta</taxon>
        <taxon>Tracheophyta</taxon>
        <taxon>Spermatophyta</taxon>
        <taxon>Magnoliopsida</taxon>
        <taxon>Liliopsida</taxon>
        <taxon>Arecaceae</taxon>
        <taxon>Arecoideae</taxon>
        <taxon>Cocoseae</taxon>
        <taxon>Elaeidinae</taxon>
        <taxon>Elaeis</taxon>
    </lineage>
</organism>
<name>A0A8N4F5L7_ELAGV</name>
<keyword evidence="1" id="KW-1185">Reference proteome</keyword>
<accession>A0A8N4F5L7</accession>
<dbReference type="Proteomes" id="UP000504607">
    <property type="component" value="Chromosome 7"/>
</dbReference>
<evidence type="ECO:0000313" key="2">
    <source>
        <dbReference type="RefSeq" id="XP_029121414.1"/>
    </source>
</evidence>
<evidence type="ECO:0000313" key="1">
    <source>
        <dbReference type="Proteomes" id="UP000504607"/>
    </source>
</evidence>
<dbReference type="AlphaFoldDB" id="A0A8N4F5L7"/>
<proteinExistence type="predicted"/>
<protein>
    <submittedName>
        <fullName evidence="2">Uncharacterized protein LOC114914365 isoform X1</fullName>
    </submittedName>
</protein>
<sequence>MDFRLRELPLGLAVAEHRLPCFSRAGFAATPLASWARTKVMCLQEQQQVLSSGLVWRYLITKWIATVKVNSVTIFLYILRDLEFWIYIYLQIIRSLGSYNSNWI</sequence>
<reference evidence="2" key="1">
    <citation type="submission" date="2025-08" db="UniProtKB">
        <authorList>
            <consortium name="RefSeq"/>
        </authorList>
    </citation>
    <scope>IDENTIFICATION</scope>
</reference>